<gene>
    <name evidence="1" type="ORF">Fot_53665</name>
</gene>
<dbReference type="SUPFAM" id="SSF117281">
    <property type="entry name" value="Kelch motif"/>
    <property type="match status" value="1"/>
</dbReference>
<dbReference type="InterPro" id="IPR053256">
    <property type="entry name" value="Kelch_repeat-containing"/>
</dbReference>
<dbReference type="Proteomes" id="UP001604277">
    <property type="component" value="Unassembled WGS sequence"/>
</dbReference>
<dbReference type="Gene3D" id="2.120.10.80">
    <property type="entry name" value="Kelch-type beta propeller"/>
    <property type="match status" value="2"/>
</dbReference>
<dbReference type="EMBL" id="JBFOLJ010000020">
    <property type="protein sequence ID" value="KAL2462428.1"/>
    <property type="molecule type" value="Genomic_DNA"/>
</dbReference>
<proteinExistence type="predicted"/>
<sequence length="490" mass="55444">MAIRNFYNQVKGLKVKELPAHVKPMLSIDFLKNSVKRGLDNYHAKYIQTSSIDPLYHVCFGGMIFSYLVALPEERRHLEHQQHAKEHGDLLWASSSSSSSAYQSIASNWPRQNSQTFIVPNVVHTNNRTVSPQIKGTGKQDKKDGVPERVLSATFADLPAPQLKWEKMATAPVPRLDGAAMQIKDLLYVFAGYGTINYVHSHIDIYNFTDNTWGGRFDMPKEMAHSHLGMATDGRYIYVVTGQYGPQCRGPTARTFVLDTETKQWRDMLPLPVPRYAPATQLWRGRLHVMGGSKENRHTPALEHWSIAVKDGEALEKEWRTEIPIPRGGPHRACVVVNDRLYVIGGQEGDFMAKPGSPIFKCSRRNEVVYGDVYMLDDDMKWKVLPPMPKPDSHIEFAWVIVNNSIVIVGGTTDKHPVTKKMTLVGEILKFQLDTQKWSVVGKLPYRVKTTLVGFWNGMLYFTSGQRDKGPDDPAPKKVIGEMWRTNLSL</sequence>
<evidence type="ECO:0000313" key="1">
    <source>
        <dbReference type="EMBL" id="KAL2462428.1"/>
    </source>
</evidence>
<keyword evidence="2" id="KW-1185">Reference proteome</keyword>
<evidence type="ECO:0000313" key="2">
    <source>
        <dbReference type="Proteomes" id="UP001604277"/>
    </source>
</evidence>
<accession>A0ABD1PGC9</accession>
<organism evidence="1 2">
    <name type="scientific">Forsythia ovata</name>
    <dbReference type="NCBI Taxonomy" id="205694"/>
    <lineage>
        <taxon>Eukaryota</taxon>
        <taxon>Viridiplantae</taxon>
        <taxon>Streptophyta</taxon>
        <taxon>Embryophyta</taxon>
        <taxon>Tracheophyta</taxon>
        <taxon>Spermatophyta</taxon>
        <taxon>Magnoliopsida</taxon>
        <taxon>eudicotyledons</taxon>
        <taxon>Gunneridae</taxon>
        <taxon>Pentapetalae</taxon>
        <taxon>asterids</taxon>
        <taxon>lamiids</taxon>
        <taxon>Lamiales</taxon>
        <taxon>Oleaceae</taxon>
        <taxon>Forsythieae</taxon>
        <taxon>Forsythia</taxon>
    </lineage>
</organism>
<name>A0ABD1PGC9_9LAMI</name>
<dbReference type="InterPro" id="IPR015915">
    <property type="entry name" value="Kelch-typ_b-propeller"/>
</dbReference>
<dbReference type="Pfam" id="PF24681">
    <property type="entry name" value="Kelch_KLHDC2_KLHL20_DRC7"/>
    <property type="match status" value="1"/>
</dbReference>
<dbReference type="PANTHER" id="PTHR46773">
    <property type="match status" value="1"/>
</dbReference>
<comment type="caution">
    <text evidence="1">The sequence shown here is derived from an EMBL/GenBank/DDBJ whole genome shotgun (WGS) entry which is preliminary data.</text>
</comment>
<dbReference type="AlphaFoldDB" id="A0ABD1PGC9"/>
<protein>
    <submittedName>
        <fullName evidence="1">Galactose oxidase/kelch repeat superfamily protein</fullName>
    </submittedName>
</protein>
<reference evidence="2" key="1">
    <citation type="submission" date="2024-07" db="EMBL/GenBank/DDBJ databases">
        <title>Two chromosome-level genome assemblies of Korean endemic species Abeliophyllum distichum and Forsythia ovata (Oleaceae).</title>
        <authorList>
            <person name="Jang H."/>
        </authorList>
    </citation>
    <scope>NUCLEOTIDE SEQUENCE [LARGE SCALE GENOMIC DNA]</scope>
</reference>
<dbReference type="PANTHER" id="PTHR46773:SF5">
    <property type="entry name" value="OS04G0487100 PROTEIN"/>
    <property type="match status" value="1"/>
</dbReference>